<name>A0ABU2BRS4_9ACTN</name>
<proteinExistence type="predicted"/>
<organism evidence="2 3">
    <name type="scientific">Nocardioides marmoribigeumensis</name>
    <dbReference type="NCBI Taxonomy" id="433649"/>
    <lineage>
        <taxon>Bacteria</taxon>
        <taxon>Bacillati</taxon>
        <taxon>Actinomycetota</taxon>
        <taxon>Actinomycetes</taxon>
        <taxon>Propionibacteriales</taxon>
        <taxon>Nocardioidaceae</taxon>
        <taxon>Nocardioides</taxon>
    </lineage>
</organism>
<comment type="caution">
    <text evidence="2">The sequence shown here is derived from an EMBL/GenBank/DDBJ whole genome shotgun (WGS) entry which is preliminary data.</text>
</comment>
<protein>
    <submittedName>
        <fullName evidence="2">Uncharacterized protein</fullName>
    </submittedName>
</protein>
<dbReference type="EMBL" id="JAVDYG010000001">
    <property type="protein sequence ID" value="MDR7361329.1"/>
    <property type="molecule type" value="Genomic_DNA"/>
</dbReference>
<keyword evidence="1" id="KW-0812">Transmembrane</keyword>
<keyword evidence="1" id="KW-1133">Transmembrane helix</keyword>
<evidence type="ECO:0000256" key="1">
    <source>
        <dbReference type="SAM" id="Phobius"/>
    </source>
</evidence>
<accession>A0ABU2BRS4</accession>
<feature type="transmembrane region" description="Helical" evidence="1">
    <location>
        <begin position="36"/>
        <end position="60"/>
    </location>
</feature>
<evidence type="ECO:0000313" key="3">
    <source>
        <dbReference type="Proteomes" id="UP001183648"/>
    </source>
</evidence>
<keyword evidence="3" id="KW-1185">Reference proteome</keyword>
<gene>
    <name evidence="2" type="ORF">J2S63_000882</name>
</gene>
<dbReference type="RefSeq" id="WP_310299135.1">
    <property type="nucleotide sequence ID" value="NZ_BAAAPS010000014.1"/>
</dbReference>
<sequence length="63" mass="6525">MKTTPSFAVLAGCGAVLWFLAGFVQGGLRSSADPELVLGFGEAFRALGWVAVIGAALTLVRRT</sequence>
<dbReference type="Proteomes" id="UP001183648">
    <property type="component" value="Unassembled WGS sequence"/>
</dbReference>
<keyword evidence="1" id="KW-0472">Membrane</keyword>
<evidence type="ECO:0000313" key="2">
    <source>
        <dbReference type="EMBL" id="MDR7361329.1"/>
    </source>
</evidence>
<reference evidence="2 3" key="1">
    <citation type="submission" date="2023-07" db="EMBL/GenBank/DDBJ databases">
        <title>Sequencing the genomes of 1000 actinobacteria strains.</title>
        <authorList>
            <person name="Klenk H.-P."/>
        </authorList>
    </citation>
    <scope>NUCLEOTIDE SEQUENCE [LARGE SCALE GENOMIC DNA]</scope>
    <source>
        <strain evidence="2 3">DSM 19426</strain>
    </source>
</reference>